<proteinExistence type="predicted"/>
<dbReference type="EMBL" id="CP000597">
    <property type="protein sequence ID" value="ABP00480.1"/>
    <property type="molecule type" value="Genomic_DNA"/>
</dbReference>
<name>A4SA18_OSTLU</name>
<accession>A4SA18</accession>
<dbReference type="RefSeq" id="XP_001422163.1">
    <property type="nucleotide sequence ID" value="XM_001422126.1"/>
</dbReference>
<reference evidence="1 2" key="1">
    <citation type="journal article" date="2007" name="Proc. Natl. Acad. Sci. U.S.A.">
        <title>The tiny eukaryote Ostreococcus provides genomic insights into the paradox of plankton speciation.</title>
        <authorList>
            <person name="Palenik B."/>
            <person name="Grimwood J."/>
            <person name="Aerts A."/>
            <person name="Rouze P."/>
            <person name="Salamov A."/>
            <person name="Putnam N."/>
            <person name="Dupont C."/>
            <person name="Jorgensen R."/>
            <person name="Derelle E."/>
            <person name="Rombauts S."/>
            <person name="Zhou K."/>
            <person name="Otillar R."/>
            <person name="Merchant S.S."/>
            <person name="Podell S."/>
            <person name="Gaasterland T."/>
            <person name="Napoli C."/>
            <person name="Gendler K."/>
            <person name="Manuell A."/>
            <person name="Tai V."/>
            <person name="Vallon O."/>
            <person name="Piganeau G."/>
            <person name="Jancek S."/>
            <person name="Heijde M."/>
            <person name="Jabbari K."/>
            <person name="Bowler C."/>
            <person name="Lohr M."/>
            <person name="Robbens S."/>
            <person name="Werner G."/>
            <person name="Dubchak I."/>
            <person name="Pazour G.J."/>
            <person name="Ren Q."/>
            <person name="Paulsen I."/>
            <person name="Delwiche C."/>
            <person name="Schmutz J."/>
            <person name="Rokhsar D."/>
            <person name="Van de Peer Y."/>
            <person name="Moreau H."/>
            <person name="Grigoriev I.V."/>
        </authorList>
    </citation>
    <scope>NUCLEOTIDE SEQUENCE [LARGE SCALE GENOMIC DNA]</scope>
    <source>
        <strain evidence="1 2">CCE9901</strain>
    </source>
</reference>
<sequence>MAIGKALGATWVSPGMCYPACVNAETLAEMFMIGTPLGVYAMCVGIDSHHGRKNK</sequence>
<protein>
    <submittedName>
        <fullName evidence="1">Uncharacterized protein</fullName>
    </submittedName>
</protein>
<dbReference type="AlphaFoldDB" id="A4SA18"/>
<dbReference type="KEGG" id="olu:OSTLU_28396"/>
<evidence type="ECO:0000313" key="1">
    <source>
        <dbReference type="EMBL" id="ABP00480.1"/>
    </source>
</evidence>
<evidence type="ECO:0000313" key="2">
    <source>
        <dbReference type="Proteomes" id="UP000001568"/>
    </source>
</evidence>
<keyword evidence="2" id="KW-1185">Reference proteome</keyword>
<organism evidence="1 2">
    <name type="scientific">Ostreococcus lucimarinus (strain CCE9901)</name>
    <dbReference type="NCBI Taxonomy" id="436017"/>
    <lineage>
        <taxon>Eukaryota</taxon>
        <taxon>Viridiplantae</taxon>
        <taxon>Chlorophyta</taxon>
        <taxon>Mamiellophyceae</taxon>
        <taxon>Mamiellales</taxon>
        <taxon>Bathycoccaceae</taxon>
        <taxon>Ostreococcus</taxon>
    </lineage>
</organism>
<gene>
    <name evidence="1" type="ORF">OSTLU_28396</name>
</gene>
<dbReference type="Proteomes" id="UP000001568">
    <property type="component" value="Chromosome 17"/>
</dbReference>
<dbReference type="HOGENOM" id="CLU_3035769_0_0_1"/>
<dbReference type="GeneID" id="5006327"/>
<dbReference type="Gramene" id="ABP00480">
    <property type="protein sequence ID" value="ABP00480"/>
    <property type="gene ID" value="OSTLU_28396"/>
</dbReference>